<dbReference type="InterPro" id="IPR036852">
    <property type="entry name" value="Peptidase_S8/S53_dom_sf"/>
</dbReference>
<dbReference type="InterPro" id="IPR015500">
    <property type="entry name" value="Peptidase_S8_subtilisin-rel"/>
</dbReference>
<dbReference type="InterPro" id="IPR023828">
    <property type="entry name" value="Peptidase_S8_Ser-AS"/>
</dbReference>
<evidence type="ECO:0000256" key="1">
    <source>
        <dbReference type="ARBA" id="ARBA00011073"/>
    </source>
</evidence>
<feature type="domain" description="Peptidase S8/S53" evidence="8">
    <location>
        <begin position="478"/>
        <end position="844"/>
    </location>
</feature>
<keyword evidence="4 5" id="KW-0720">Serine protease</keyword>
<evidence type="ECO:0000256" key="7">
    <source>
        <dbReference type="SAM" id="Phobius"/>
    </source>
</evidence>
<feature type="transmembrane region" description="Helical" evidence="7">
    <location>
        <begin position="12"/>
        <end position="29"/>
    </location>
</feature>
<keyword evidence="2 5" id="KW-0645">Protease</keyword>
<dbReference type="GO" id="GO:0006508">
    <property type="term" value="P:proteolysis"/>
    <property type="evidence" value="ECO:0007669"/>
    <property type="project" value="UniProtKB-KW"/>
</dbReference>
<evidence type="ECO:0000256" key="4">
    <source>
        <dbReference type="ARBA" id="ARBA00022825"/>
    </source>
</evidence>
<feature type="active site" description="Charge relay system" evidence="5">
    <location>
        <position position="796"/>
    </location>
</feature>
<evidence type="ECO:0000313" key="10">
    <source>
        <dbReference type="Proteomes" id="UP000741282"/>
    </source>
</evidence>
<sequence length="1253" mass="135651">MLSDLRKYTTTLLVWVAVPIAFFITTYLVEDDPELFFGVTTERSIEPSLDYDTFSFIPEDGANAMYLVGDQLSSMMISMSQGDIEVISKFGVQPSVIGDSPVNKSSENILIGPDIDKITLYRPEGTPMPEINFMKSGLLAMSLEGMDQGLVLGASDNKGYSDTKFLTENGVQVIARDVWIGGEVSEPAEIQDIKGIDIFPMPRIGEARSVDRVRTLYDMQSNKCRYTEGYAPVACAIDETWGDIAYNYILTEDAVLYEGRTGGNGVTGLQNVGTGDRISIVVEVSDNYAELIGDVLIGTLKVLADVNSLSNDRIEFHNVMDSSSFNDLTNDVETQLNALRGDFDEIIDDPINGKEVLKINGEVQLIVTGESAVLGNVLEKAGAEVFDSNNDSKIDTALVDQSIANQVIQEINTIEGKSVIQPNYIYRLRSWNNTDPTRAVPSDYDPTVHWNFQKVMLPEVWSDLGGCISDNSCGGDPSVIVAVIDTGVAYEDFDYDAGGSYSIEYVGSDPIYPQEIPATSTPNSIFNEGYDRVYRANPELSNVNFVSPYDSWQDYVCNTLRQVVGATPCNATEITKIDHANDDHGHGTFVTGIIAADTSDASPNRVVGIAHNVSIMPIKVFSQNDTSLCETPSGLPDPTCSYPLYDSRVIALTTTIIDAINYAVSNGAKILNMSLGGQGQDFGVETAITNAKNAGVLTIVAAGNENDDASLYFPANAPDAFVVGATDNLNNRAEYSNYGSVIDIVAPAGDTTGAGASSIRYTCSGTTPNTCSDETNPNLFQSFSSTSSPGTGYGTSFAAPQVAAAAALLWSDTPTASVDEISAALRNSAIDLGDAGFDIQFGYGLLDIEAALGREQNVEDPPVEPPPPPVETTYTKYFTWYDTKYSDRLAWILIGNPSTTSSLTANIKIGSVVNSNYTVPAGGKVTPSWTGIQTGPVEISSSKDFYASQRVSFSGSFNEFAAIDSASLTNKYYFTWYDTSRSNRQAWILIGNPSTTQTASVNVKIGNQINQNYTIPAGGRITPSFTGIKNGPVVVTSNINVYTTQRVNYENSFNEYAGIPSSSLTNKYYFTWYDTIRSNRLAWILIGNPSSSQSAYVNVKIGNSVNQNFSIPPGGKVTPEWNGIQNGPVVVTSDINVYTTQRVSYEGSFNEYPGIASNTLSKQFYFTWYDTSRPDRLAWILIGNPSTTTTATVNIKIGNVVNQSYSIPPGGRITPAYPNIKDGPVVITSNVNVYTTQRVSYQGSFNEYAGIVQ</sequence>
<evidence type="ECO:0000259" key="8">
    <source>
        <dbReference type="Pfam" id="PF00082"/>
    </source>
</evidence>
<dbReference type="GO" id="GO:0004252">
    <property type="term" value="F:serine-type endopeptidase activity"/>
    <property type="evidence" value="ECO:0007669"/>
    <property type="project" value="UniProtKB-UniRule"/>
</dbReference>
<evidence type="ECO:0000256" key="5">
    <source>
        <dbReference type="PROSITE-ProRule" id="PRU01240"/>
    </source>
</evidence>
<gene>
    <name evidence="9" type="ORF">KC685_00615</name>
</gene>
<dbReference type="AlphaFoldDB" id="A0A955I0W7"/>
<keyword evidence="7" id="KW-0812">Transmembrane</keyword>
<dbReference type="PROSITE" id="PS51892">
    <property type="entry name" value="SUBTILASE"/>
    <property type="match status" value="1"/>
</dbReference>
<reference evidence="9" key="2">
    <citation type="journal article" date="2021" name="Microbiome">
        <title>Successional dynamics and alternative stable states in a saline activated sludge microbial community over 9 years.</title>
        <authorList>
            <person name="Wang Y."/>
            <person name="Ye J."/>
            <person name="Ju F."/>
            <person name="Liu L."/>
            <person name="Boyd J.A."/>
            <person name="Deng Y."/>
            <person name="Parks D.H."/>
            <person name="Jiang X."/>
            <person name="Yin X."/>
            <person name="Woodcroft B.J."/>
            <person name="Tyson G.W."/>
            <person name="Hugenholtz P."/>
            <person name="Polz M.F."/>
            <person name="Zhang T."/>
        </authorList>
    </citation>
    <scope>NUCLEOTIDE SEQUENCE</scope>
    <source>
        <strain evidence="9">HKST-UBA17</strain>
    </source>
</reference>
<comment type="caution">
    <text evidence="9">The sequence shown here is derived from an EMBL/GenBank/DDBJ whole genome shotgun (WGS) entry which is preliminary data.</text>
</comment>
<evidence type="ECO:0000256" key="2">
    <source>
        <dbReference type="ARBA" id="ARBA00022670"/>
    </source>
</evidence>
<comment type="similarity">
    <text evidence="1 5 6">Belongs to the peptidase S8 family.</text>
</comment>
<dbReference type="Gene3D" id="3.40.50.200">
    <property type="entry name" value="Peptidase S8/S53 domain"/>
    <property type="match status" value="1"/>
</dbReference>
<dbReference type="PANTHER" id="PTHR43806">
    <property type="entry name" value="PEPTIDASE S8"/>
    <property type="match status" value="1"/>
</dbReference>
<dbReference type="SUPFAM" id="SSF52743">
    <property type="entry name" value="Subtilisin-like"/>
    <property type="match status" value="1"/>
</dbReference>
<dbReference type="PROSITE" id="PS00138">
    <property type="entry name" value="SUBTILASE_SER"/>
    <property type="match status" value="1"/>
</dbReference>
<keyword evidence="3 5" id="KW-0378">Hydrolase</keyword>
<reference evidence="9" key="1">
    <citation type="submission" date="2020-04" db="EMBL/GenBank/DDBJ databases">
        <authorList>
            <person name="Zhang T."/>
        </authorList>
    </citation>
    <scope>NUCLEOTIDE SEQUENCE</scope>
    <source>
        <strain evidence="9">HKST-UBA17</strain>
    </source>
</reference>
<dbReference type="InterPro" id="IPR000209">
    <property type="entry name" value="Peptidase_S8/S53_dom"/>
</dbReference>
<dbReference type="Proteomes" id="UP000741282">
    <property type="component" value="Unassembled WGS sequence"/>
</dbReference>
<dbReference type="PROSITE" id="PS00136">
    <property type="entry name" value="SUBTILASE_ASP"/>
    <property type="match status" value="1"/>
</dbReference>
<keyword evidence="7" id="KW-1133">Transmembrane helix</keyword>
<dbReference type="InterPro" id="IPR050131">
    <property type="entry name" value="Peptidase_S8_subtilisin-like"/>
</dbReference>
<evidence type="ECO:0000256" key="6">
    <source>
        <dbReference type="RuleBase" id="RU003355"/>
    </source>
</evidence>
<dbReference type="PANTHER" id="PTHR43806:SF11">
    <property type="entry name" value="CEREVISIN-RELATED"/>
    <property type="match status" value="1"/>
</dbReference>
<dbReference type="InterPro" id="IPR023827">
    <property type="entry name" value="Peptidase_S8_Asp-AS"/>
</dbReference>
<feature type="active site" description="Charge relay system" evidence="5">
    <location>
        <position position="586"/>
    </location>
</feature>
<accession>A0A955I0W7</accession>
<dbReference type="Pfam" id="PF00082">
    <property type="entry name" value="Peptidase_S8"/>
    <property type="match status" value="1"/>
</dbReference>
<protein>
    <submittedName>
        <fullName evidence="9">S8 family serine peptidase</fullName>
    </submittedName>
</protein>
<dbReference type="PROSITE" id="PS00137">
    <property type="entry name" value="SUBTILASE_HIS"/>
    <property type="match status" value="1"/>
</dbReference>
<name>A0A955I0W7_9BACT</name>
<dbReference type="PRINTS" id="PR00723">
    <property type="entry name" value="SUBTILISIN"/>
</dbReference>
<proteinExistence type="inferred from homology"/>
<dbReference type="EMBL" id="JAGQLN010000002">
    <property type="protein sequence ID" value="MCA9376406.1"/>
    <property type="molecule type" value="Genomic_DNA"/>
</dbReference>
<feature type="active site" description="Charge relay system" evidence="5">
    <location>
        <position position="485"/>
    </location>
</feature>
<dbReference type="InterPro" id="IPR022398">
    <property type="entry name" value="Peptidase_S8_His-AS"/>
</dbReference>
<keyword evidence="7" id="KW-0472">Membrane</keyword>
<organism evidence="9 10">
    <name type="scientific">Candidatus Dojkabacteria bacterium</name>
    <dbReference type="NCBI Taxonomy" id="2099670"/>
    <lineage>
        <taxon>Bacteria</taxon>
        <taxon>Candidatus Dojkabacteria</taxon>
    </lineage>
</organism>
<evidence type="ECO:0000313" key="9">
    <source>
        <dbReference type="EMBL" id="MCA9376406.1"/>
    </source>
</evidence>
<evidence type="ECO:0000256" key="3">
    <source>
        <dbReference type="ARBA" id="ARBA00022801"/>
    </source>
</evidence>